<dbReference type="AlphaFoldDB" id="A0A9P9I7X0"/>
<organism evidence="1 2">
    <name type="scientific">Dactylonectria macrodidyma</name>
    <dbReference type="NCBI Taxonomy" id="307937"/>
    <lineage>
        <taxon>Eukaryota</taxon>
        <taxon>Fungi</taxon>
        <taxon>Dikarya</taxon>
        <taxon>Ascomycota</taxon>
        <taxon>Pezizomycotina</taxon>
        <taxon>Sordariomycetes</taxon>
        <taxon>Hypocreomycetidae</taxon>
        <taxon>Hypocreales</taxon>
        <taxon>Nectriaceae</taxon>
        <taxon>Dactylonectria</taxon>
    </lineage>
</organism>
<dbReference type="Proteomes" id="UP000738349">
    <property type="component" value="Unassembled WGS sequence"/>
</dbReference>
<dbReference type="GO" id="GO:0001228">
    <property type="term" value="F:DNA-binding transcription activator activity, RNA polymerase II-specific"/>
    <property type="evidence" value="ECO:0007669"/>
    <property type="project" value="TreeGrafter"/>
</dbReference>
<dbReference type="EMBL" id="JAGMUV010000042">
    <property type="protein sequence ID" value="KAH7111213.1"/>
    <property type="molecule type" value="Genomic_DNA"/>
</dbReference>
<sequence>MDEMLAFAAAHKSTIAHEGQVYRLESTRLQNRALEQFNSGQIEVTDGNCVAVFTFSALVGQHTLFDTFSPTNELSTVLDKLIHCINLHQGIRAVAGQSWEKVSSLVQTQISVDPVHMSAETPAASGTECDSLLQRLYNADMAQQTLQYYEEAVRILQYLLDTSQTSNDRCLVVCQEWLVRVSKEFVSLLDQRRPEALVVVAFYGVLLHRAKDHWTIGDAGRFLIQAISNHLGQYWADWLAWPNEAL</sequence>
<keyword evidence="2" id="KW-1185">Reference proteome</keyword>
<protein>
    <submittedName>
        <fullName evidence="1">Uncharacterized protein</fullName>
    </submittedName>
</protein>
<name>A0A9P9I7X0_9HYPO</name>
<evidence type="ECO:0000313" key="1">
    <source>
        <dbReference type="EMBL" id="KAH7111213.1"/>
    </source>
</evidence>
<proteinExistence type="predicted"/>
<gene>
    <name evidence="1" type="ORF">EDB81DRAFT_735850</name>
</gene>
<dbReference type="OrthoDB" id="5350673at2759"/>
<accession>A0A9P9I7X0</accession>
<dbReference type="PANTHER" id="PTHR47784">
    <property type="entry name" value="STEROL UPTAKE CONTROL PROTEIN 2"/>
    <property type="match status" value="1"/>
</dbReference>
<reference evidence="1" key="1">
    <citation type="journal article" date="2021" name="Nat. Commun.">
        <title>Genetic determinants of endophytism in the Arabidopsis root mycobiome.</title>
        <authorList>
            <person name="Mesny F."/>
            <person name="Miyauchi S."/>
            <person name="Thiergart T."/>
            <person name="Pickel B."/>
            <person name="Atanasova L."/>
            <person name="Karlsson M."/>
            <person name="Huettel B."/>
            <person name="Barry K.W."/>
            <person name="Haridas S."/>
            <person name="Chen C."/>
            <person name="Bauer D."/>
            <person name="Andreopoulos W."/>
            <person name="Pangilinan J."/>
            <person name="LaButti K."/>
            <person name="Riley R."/>
            <person name="Lipzen A."/>
            <person name="Clum A."/>
            <person name="Drula E."/>
            <person name="Henrissat B."/>
            <person name="Kohler A."/>
            <person name="Grigoriev I.V."/>
            <person name="Martin F.M."/>
            <person name="Hacquard S."/>
        </authorList>
    </citation>
    <scope>NUCLEOTIDE SEQUENCE</scope>
    <source>
        <strain evidence="1">MPI-CAGE-AT-0147</strain>
    </source>
</reference>
<evidence type="ECO:0000313" key="2">
    <source>
        <dbReference type="Proteomes" id="UP000738349"/>
    </source>
</evidence>
<dbReference type="PANTHER" id="PTHR47784:SF4">
    <property type="entry name" value="ZN(II)2CYS6 TRANSCRIPTION FACTOR (EUROFUNG)"/>
    <property type="match status" value="1"/>
</dbReference>
<dbReference type="InterPro" id="IPR053157">
    <property type="entry name" value="Sterol_Uptake_Regulator"/>
</dbReference>
<comment type="caution">
    <text evidence="1">The sequence shown here is derived from an EMBL/GenBank/DDBJ whole genome shotgun (WGS) entry which is preliminary data.</text>
</comment>